<dbReference type="AlphaFoldDB" id="A0A369LU39"/>
<feature type="compositionally biased region" description="Basic and acidic residues" evidence="1">
    <location>
        <begin position="131"/>
        <end position="145"/>
    </location>
</feature>
<proteinExistence type="predicted"/>
<evidence type="ECO:0000313" key="2">
    <source>
        <dbReference type="EMBL" id="RDB63053.1"/>
    </source>
</evidence>
<comment type="caution">
    <text evidence="2">The sequence shown here is derived from an EMBL/GenBank/DDBJ whole genome shotgun (WGS) entry which is preliminary data.</text>
</comment>
<dbReference type="GeneID" id="78360626"/>
<accession>A0A369LU39</accession>
<name>A0A369LU39_9ACTN</name>
<keyword evidence="3" id="KW-1185">Reference proteome</keyword>
<evidence type="ECO:0000313" key="3">
    <source>
        <dbReference type="Proteomes" id="UP000254000"/>
    </source>
</evidence>
<organism evidence="2 3">
    <name type="scientific">Gordonibacter pamelaeae</name>
    <dbReference type="NCBI Taxonomy" id="471189"/>
    <lineage>
        <taxon>Bacteria</taxon>
        <taxon>Bacillati</taxon>
        <taxon>Actinomycetota</taxon>
        <taxon>Coriobacteriia</taxon>
        <taxon>Eggerthellales</taxon>
        <taxon>Eggerthellaceae</taxon>
        <taxon>Gordonibacter</taxon>
    </lineage>
</organism>
<protein>
    <submittedName>
        <fullName evidence="2">DNA gyrase</fullName>
    </submittedName>
</protein>
<feature type="region of interest" description="Disordered" evidence="1">
    <location>
        <begin position="131"/>
        <end position="164"/>
    </location>
</feature>
<dbReference type="Proteomes" id="UP000254000">
    <property type="component" value="Unassembled WGS sequence"/>
</dbReference>
<dbReference type="RefSeq" id="WP_114569367.1">
    <property type="nucleotide sequence ID" value="NZ_CABMMS010000008.1"/>
</dbReference>
<reference evidence="2 3" key="1">
    <citation type="journal article" date="2018" name="Elife">
        <title>Discovery and characterization of a prevalent human gut bacterial enzyme sufficient for the inactivation of a family of plant toxins.</title>
        <authorList>
            <person name="Koppel N."/>
            <person name="Bisanz J.E."/>
            <person name="Pandelia M.E."/>
            <person name="Turnbaugh P.J."/>
            <person name="Balskus E.P."/>
        </authorList>
    </citation>
    <scope>NUCLEOTIDE SEQUENCE [LARGE SCALE GENOMIC DNA]</scope>
    <source>
        <strain evidence="2 3">3C</strain>
    </source>
</reference>
<sequence length="164" mass="18518">MAEEKKNTYITLHRNFVKADIEYTDPKSGEKRTFNSVTLPKGTVIEGHDVSYYQFSPMFVNPSKYRGENFVDIPLLTNREVWLQRSILDAEGNPVIDERTGRAAKDTVKVMPAQLKTALDEARREYLALRESREQSLSSRAEHALGEGASALSEGKAPFEKPAR</sequence>
<dbReference type="OrthoDB" id="3193219at2"/>
<gene>
    <name evidence="2" type="ORF">C1877_13075</name>
</gene>
<dbReference type="EMBL" id="PPTS01000008">
    <property type="protein sequence ID" value="RDB63053.1"/>
    <property type="molecule type" value="Genomic_DNA"/>
</dbReference>
<evidence type="ECO:0000256" key="1">
    <source>
        <dbReference type="SAM" id="MobiDB-lite"/>
    </source>
</evidence>